<evidence type="ECO:0000313" key="3">
    <source>
        <dbReference type="Proteomes" id="UP000033772"/>
    </source>
</evidence>
<reference evidence="2" key="1">
    <citation type="submission" date="2016-10" db="EMBL/GenBank/DDBJ databases">
        <title>Draft Genome Sequence of Nocardioides luteus Strain BAFB, an Alkane-Degrading Bacterium Isolated from JP-7 Polluted Soil.</title>
        <authorList>
            <person name="Brown L."/>
            <person name="Ruiz O.N."/>
            <person name="Gunasekera T."/>
        </authorList>
    </citation>
    <scope>NUCLEOTIDE SEQUENCE [LARGE SCALE GENOMIC DNA]</scope>
    <source>
        <strain evidence="2">BAFB</strain>
    </source>
</reference>
<comment type="caution">
    <text evidence="2">The sequence shown here is derived from an EMBL/GenBank/DDBJ whole genome shotgun (WGS) entry which is preliminary data.</text>
</comment>
<evidence type="ECO:0008006" key="4">
    <source>
        <dbReference type="Google" id="ProtNLM"/>
    </source>
</evidence>
<protein>
    <recommendedName>
        <fullName evidence="4">Plasmid replication, integration and excision activator</fullName>
    </recommendedName>
</protein>
<dbReference type="STRING" id="1844.UG56_018525"/>
<keyword evidence="3" id="KW-1185">Reference proteome</keyword>
<accession>A0A1J4N2Q3</accession>
<dbReference type="RefSeq" id="WP_045547280.1">
    <property type="nucleotide sequence ID" value="NZ_JZDQ02000027.1"/>
</dbReference>
<feature type="compositionally biased region" description="Low complexity" evidence="1">
    <location>
        <begin position="141"/>
        <end position="155"/>
    </location>
</feature>
<name>A0A1J4N2Q3_9ACTN</name>
<organism evidence="2 3">
    <name type="scientific">Nocardioides luteus</name>
    <dbReference type="NCBI Taxonomy" id="1844"/>
    <lineage>
        <taxon>Bacteria</taxon>
        <taxon>Bacillati</taxon>
        <taxon>Actinomycetota</taxon>
        <taxon>Actinomycetes</taxon>
        <taxon>Propionibacteriales</taxon>
        <taxon>Nocardioidaceae</taxon>
        <taxon>Nocardioides</taxon>
    </lineage>
</organism>
<sequence>MAMKQRFAVQHGDVFPQGAFLKGEVEPVLDFQAGKRADGSMPQQLDKETGLPVWQVMVLDADDTAGKKDTALTVKFAAKHQPVPPANDTPFPWTPVEFVGLTALPYVEYTGGKNREGQDRARITWSYRAESMVKPGENAARKPATGAAPASSKAA</sequence>
<evidence type="ECO:0000313" key="2">
    <source>
        <dbReference type="EMBL" id="OIJ25231.1"/>
    </source>
</evidence>
<gene>
    <name evidence="2" type="ORF">UG56_018525</name>
</gene>
<dbReference type="Proteomes" id="UP000033772">
    <property type="component" value="Unassembled WGS sequence"/>
</dbReference>
<evidence type="ECO:0000256" key="1">
    <source>
        <dbReference type="SAM" id="MobiDB-lite"/>
    </source>
</evidence>
<proteinExistence type="predicted"/>
<feature type="region of interest" description="Disordered" evidence="1">
    <location>
        <begin position="133"/>
        <end position="155"/>
    </location>
</feature>
<dbReference type="AlphaFoldDB" id="A0A1J4N2Q3"/>
<dbReference type="EMBL" id="JZDQ02000027">
    <property type="protein sequence ID" value="OIJ25231.1"/>
    <property type="molecule type" value="Genomic_DNA"/>
</dbReference>